<sequence>MRLWTSHHTFDHPWETVVKAACRKYPNPLNPHVLGTDVIDRKVEDGVLYSHRLVSSQWRFPKWLTQQFIDKTVGCRLTKQSIQTAAVASSKFETFDKSKKKVQSKFRLEARENYKTTTPTVSTFIMSTPTNVMLFGNHPARRLRCGARPPLEPLSSSLDAGNIFRWALATVLQILISLGKHVSVDEVVTYAPHPENPETTLLSQQAVISIQGVPLIDHLERLLTMRIDQNAKKGRQAVEWVIEKFQSEMKDMTDDLFSYTKQGMEDLQNVAKKSFDEFQNLTVPPPPTSIPKL</sequence>
<dbReference type="OrthoDB" id="407630at2759"/>
<dbReference type="EMBL" id="KQ436245">
    <property type="protein sequence ID" value="KOX67311.1"/>
    <property type="molecule type" value="Genomic_DNA"/>
</dbReference>
<reference evidence="2 3" key="1">
    <citation type="submission" date="2015-07" db="EMBL/GenBank/DDBJ databases">
        <title>The genome of Melipona quadrifasciata.</title>
        <authorList>
            <person name="Pan H."/>
            <person name="Kapheim K."/>
        </authorList>
    </citation>
    <scope>NUCLEOTIDE SEQUENCE [LARGE SCALE GENOMIC DNA]</scope>
    <source>
        <strain evidence="2">0111107301</strain>
        <tissue evidence="2">Whole body</tissue>
    </source>
</reference>
<dbReference type="AlphaFoldDB" id="A0A0N0BBB6"/>
<evidence type="ECO:0000313" key="2">
    <source>
        <dbReference type="EMBL" id="KOX67311.1"/>
    </source>
</evidence>
<dbReference type="Pfam" id="PF04707">
    <property type="entry name" value="PRELI"/>
    <property type="match status" value="2"/>
</dbReference>
<dbReference type="InterPro" id="IPR006797">
    <property type="entry name" value="PRELI/MSF1_dom"/>
</dbReference>
<dbReference type="GO" id="GO:0005758">
    <property type="term" value="C:mitochondrial intermembrane space"/>
    <property type="evidence" value="ECO:0007669"/>
    <property type="project" value="InterPro"/>
</dbReference>
<dbReference type="Proteomes" id="UP000053105">
    <property type="component" value="Unassembled WGS sequence"/>
</dbReference>
<organism evidence="2 3">
    <name type="scientific">Melipona quadrifasciata</name>
    <dbReference type="NCBI Taxonomy" id="166423"/>
    <lineage>
        <taxon>Eukaryota</taxon>
        <taxon>Metazoa</taxon>
        <taxon>Ecdysozoa</taxon>
        <taxon>Arthropoda</taxon>
        <taxon>Hexapoda</taxon>
        <taxon>Insecta</taxon>
        <taxon>Pterygota</taxon>
        <taxon>Neoptera</taxon>
        <taxon>Endopterygota</taxon>
        <taxon>Hymenoptera</taxon>
        <taxon>Apocrita</taxon>
        <taxon>Aculeata</taxon>
        <taxon>Apoidea</taxon>
        <taxon>Anthophila</taxon>
        <taxon>Apidae</taxon>
        <taxon>Melipona</taxon>
    </lineage>
</organism>
<name>A0A0N0BBB6_9HYME</name>
<proteinExistence type="predicted"/>
<dbReference type="InterPro" id="IPR037365">
    <property type="entry name" value="Slowmo/Ups"/>
</dbReference>
<evidence type="ECO:0000313" key="3">
    <source>
        <dbReference type="Proteomes" id="UP000053105"/>
    </source>
</evidence>
<dbReference type="PROSITE" id="PS50904">
    <property type="entry name" value="PRELI_MSF1"/>
    <property type="match status" value="1"/>
</dbReference>
<gene>
    <name evidence="2" type="ORF">WN51_09886</name>
</gene>
<evidence type="ECO:0000259" key="1">
    <source>
        <dbReference type="PROSITE" id="PS50904"/>
    </source>
</evidence>
<dbReference type="STRING" id="166423.A0A0N0BBB6"/>
<protein>
    <submittedName>
        <fullName evidence="2">Protein slowmo</fullName>
    </submittedName>
</protein>
<dbReference type="PANTHER" id="PTHR11158">
    <property type="entry name" value="MSF1/PX19 RELATED"/>
    <property type="match status" value="1"/>
</dbReference>
<accession>A0A0N0BBB6</accession>
<keyword evidence="3" id="KW-1185">Reference proteome</keyword>
<feature type="domain" description="PRELI/MSF1" evidence="1">
    <location>
        <begin position="1"/>
        <end position="250"/>
    </location>
</feature>